<dbReference type="OrthoDB" id="8592370at2"/>
<dbReference type="InterPro" id="IPR012902">
    <property type="entry name" value="N_methyl_site"/>
</dbReference>
<gene>
    <name evidence="2" type="ORF">DFR39_102383</name>
</gene>
<name>A0A4R6N9G0_9BURK</name>
<keyword evidence="1" id="KW-0472">Membrane</keyword>
<dbReference type="GO" id="GO:0043683">
    <property type="term" value="P:type IV pilus assembly"/>
    <property type="evidence" value="ECO:0007669"/>
    <property type="project" value="InterPro"/>
</dbReference>
<keyword evidence="3" id="KW-1185">Reference proteome</keyword>
<dbReference type="InterPro" id="IPR031982">
    <property type="entry name" value="PilE-like"/>
</dbReference>
<evidence type="ECO:0000256" key="1">
    <source>
        <dbReference type="SAM" id="Phobius"/>
    </source>
</evidence>
<keyword evidence="1" id="KW-0812">Transmembrane</keyword>
<feature type="transmembrane region" description="Helical" evidence="1">
    <location>
        <begin position="20"/>
        <end position="39"/>
    </location>
</feature>
<dbReference type="PANTHER" id="PTHR30093:SF47">
    <property type="entry name" value="TYPE IV PILUS NON-CORE MINOR PILIN PILE"/>
    <property type="match status" value="1"/>
</dbReference>
<dbReference type="Pfam" id="PF07963">
    <property type="entry name" value="N_methyl"/>
    <property type="match status" value="1"/>
</dbReference>
<dbReference type="AlphaFoldDB" id="A0A4R6N9G0"/>
<organism evidence="2 3">
    <name type="scientific">Roseateles asaccharophilus</name>
    <dbReference type="NCBI Taxonomy" id="582607"/>
    <lineage>
        <taxon>Bacteria</taxon>
        <taxon>Pseudomonadati</taxon>
        <taxon>Pseudomonadota</taxon>
        <taxon>Betaproteobacteria</taxon>
        <taxon>Burkholderiales</taxon>
        <taxon>Sphaerotilaceae</taxon>
        <taxon>Roseateles</taxon>
    </lineage>
</organism>
<dbReference type="EMBL" id="SNXE01000002">
    <property type="protein sequence ID" value="TDP11995.1"/>
    <property type="molecule type" value="Genomic_DNA"/>
</dbReference>
<evidence type="ECO:0000313" key="2">
    <source>
        <dbReference type="EMBL" id="TDP11995.1"/>
    </source>
</evidence>
<dbReference type="PROSITE" id="PS00409">
    <property type="entry name" value="PROKAR_NTER_METHYL"/>
    <property type="match status" value="1"/>
</dbReference>
<keyword evidence="1" id="KW-1133">Transmembrane helix</keyword>
<protein>
    <submittedName>
        <fullName evidence="2">Type IV pilus assembly protein PilE</fullName>
    </submittedName>
</protein>
<comment type="caution">
    <text evidence="2">The sequence shown here is derived from an EMBL/GenBank/DDBJ whole genome shotgun (WGS) entry which is preliminary data.</text>
</comment>
<proteinExistence type="predicted"/>
<reference evidence="2 3" key="1">
    <citation type="submission" date="2019-03" db="EMBL/GenBank/DDBJ databases">
        <title>Genomic Encyclopedia of Type Strains, Phase IV (KMG-IV): sequencing the most valuable type-strain genomes for metagenomic binning, comparative biology and taxonomic classification.</title>
        <authorList>
            <person name="Goeker M."/>
        </authorList>
    </citation>
    <scope>NUCLEOTIDE SEQUENCE [LARGE SCALE GENOMIC DNA]</scope>
    <source>
        <strain evidence="2 3">DSM 25082</strain>
    </source>
</reference>
<dbReference type="NCBIfam" id="TIGR02532">
    <property type="entry name" value="IV_pilin_GFxxxE"/>
    <property type="match status" value="1"/>
</dbReference>
<dbReference type="RefSeq" id="WP_133602753.1">
    <property type="nucleotide sequence ID" value="NZ_JAUFPJ010000002.1"/>
</dbReference>
<accession>A0A4R6N9G0</accession>
<dbReference type="PANTHER" id="PTHR30093">
    <property type="entry name" value="GENERAL SECRETION PATHWAY PROTEIN G"/>
    <property type="match status" value="1"/>
</dbReference>
<evidence type="ECO:0000313" key="3">
    <source>
        <dbReference type="Proteomes" id="UP000295357"/>
    </source>
</evidence>
<dbReference type="Pfam" id="PF16732">
    <property type="entry name" value="ComP_DUS"/>
    <property type="match status" value="1"/>
</dbReference>
<sequence>MHRVQATGPAAQTGFTLVELMIALVVAGILAAIAIPSYARLIDRSRAKDAAADLSALALNLENRYQLQLSYPVNASETAATTAMFSAWSPTQASHFSYSLVSTASSYTLYAKGQGRLSGCNLSLSHDNRRSVSAACGFSSW</sequence>
<dbReference type="Gene3D" id="3.30.700.10">
    <property type="entry name" value="Glycoprotein, Type 4 Pilin"/>
    <property type="match status" value="1"/>
</dbReference>
<dbReference type="InterPro" id="IPR045584">
    <property type="entry name" value="Pilin-like"/>
</dbReference>
<dbReference type="SUPFAM" id="SSF54523">
    <property type="entry name" value="Pili subunits"/>
    <property type="match status" value="1"/>
</dbReference>
<dbReference type="Proteomes" id="UP000295357">
    <property type="component" value="Unassembled WGS sequence"/>
</dbReference>